<gene>
    <name evidence="2" type="ORF">C7S16_1174</name>
</gene>
<dbReference type="KEGG" id="btha:DR62_06825"/>
<feature type="region of interest" description="Disordered" evidence="1">
    <location>
        <begin position="86"/>
        <end position="117"/>
    </location>
</feature>
<evidence type="ECO:0000256" key="1">
    <source>
        <dbReference type="SAM" id="MobiDB-lite"/>
    </source>
</evidence>
<protein>
    <submittedName>
        <fullName evidence="2">Uncharacterized protein</fullName>
    </submittedName>
</protein>
<evidence type="ECO:0000313" key="3">
    <source>
        <dbReference type="Proteomes" id="UP001272137"/>
    </source>
</evidence>
<organism evidence="2 3">
    <name type="scientific">Burkholderia thailandensis</name>
    <dbReference type="NCBI Taxonomy" id="57975"/>
    <lineage>
        <taxon>Bacteria</taxon>
        <taxon>Pseudomonadati</taxon>
        <taxon>Pseudomonadota</taxon>
        <taxon>Betaproteobacteria</taxon>
        <taxon>Burkholderiales</taxon>
        <taxon>Burkholderiaceae</taxon>
        <taxon>Burkholderia</taxon>
        <taxon>pseudomallei group</taxon>
    </lineage>
</organism>
<name>A0AAW9D100_BURTH</name>
<proteinExistence type="predicted"/>
<sequence length="117" mass="13025">MVRDRAAAPRCPNRRTHAAAIARLFAFAVFARRDAFRPAPSDVRSRPLWAAGCPARRVDCMRPICMPSDSTRFVRLLAAPKIAGREGGCERPAARDFRDRPANQPMPKKARTEIIVA</sequence>
<reference evidence="2" key="1">
    <citation type="submission" date="2018-08" db="EMBL/GenBank/DDBJ databases">
        <title>Identification of Burkholderia cepacia strains that express a Burkholderia pseudomallei-like capsular polysaccharide.</title>
        <authorList>
            <person name="Burtnick M.N."/>
            <person name="Vongsouvath M."/>
            <person name="Newton P."/>
            <person name="Wuthiekanun V."/>
            <person name="Limmathurotsakul D."/>
            <person name="Brett P.J."/>
            <person name="Chantratita N."/>
            <person name="Dance D.A."/>
        </authorList>
    </citation>
    <scope>NUCLEOTIDE SEQUENCE</scope>
    <source>
        <strain evidence="2">SBXCC001</strain>
    </source>
</reference>
<dbReference type="EMBL" id="QXCT01000002">
    <property type="protein sequence ID" value="MDW9255601.1"/>
    <property type="molecule type" value="Genomic_DNA"/>
</dbReference>
<evidence type="ECO:0000313" key="2">
    <source>
        <dbReference type="EMBL" id="MDW9255601.1"/>
    </source>
</evidence>
<feature type="compositionally biased region" description="Basic and acidic residues" evidence="1">
    <location>
        <begin position="86"/>
        <end position="101"/>
    </location>
</feature>
<accession>A0AAW9D100</accession>
<dbReference type="AlphaFoldDB" id="A0AAW9D100"/>
<dbReference type="Proteomes" id="UP001272137">
    <property type="component" value="Unassembled WGS sequence"/>
</dbReference>
<comment type="caution">
    <text evidence="2">The sequence shown here is derived from an EMBL/GenBank/DDBJ whole genome shotgun (WGS) entry which is preliminary data.</text>
</comment>